<evidence type="ECO:0000256" key="1">
    <source>
        <dbReference type="SAM" id="Coils"/>
    </source>
</evidence>
<keyword evidence="1" id="KW-0175">Coiled coil</keyword>
<evidence type="ECO:0000313" key="4">
    <source>
        <dbReference type="EMBL" id="EAG2996612.1"/>
    </source>
</evidence>
<dbReference type="EMBL" id="AABBHO010000010">
    <property type="protein sequence ID" value="EAG2996612.1"/>
    <property type="molecule type" value="Genomic_DNA"/>
</dbReference>
<evidence type="ECO:0000313" key="5">
    <source>
        <dbReference type="EMBL" id="OET53169.1"/>
    </source>
</evidence>
<dbReference type="Proteomes" id="UP000331186">
    <property type="component" value="Unassembled WGS sequence"/>
</dbReference>
<dbReference type="EMBL" id="AABAYG010000009">
    <property type="protein sequence ID" value="EAG2246750.1"/>
    <property type="molecule type" value="Genomic_DNA"/>
</dbReference>
<organism evidence="2 6">
    <name type="scientific">Listeria monocytogenes</name>
    <dbReference type="NCBI Taxonomy" id="1639"/>
    <lineage>
        <taxon>Bacteria</taxon>
        <taxon>Bacillati</taxon>
        <taxon>Bacillota</taxon>
        <taxon>Bacilli</taxon>
        <taxon>Bacillales</taxon>
        <taxon>Listeriaceae</taxon>
        <taxon>Listeria</taxon>
    </lineage>
</organism>
<evidence type="ECO:0000313" key="6">
    <source>
        <dbReference type="Proteomes" id="UP000331186"/>
    </source>
</evidence>
<dbReference type="Proteomes" id="UP000852906">
    <property type="component" value="Unassembled WGS sequence"/>
</dbReference>
<gene>
    <name evidence="5" type="ORF">AJL21_00230</name>
    <name evidence="3" type="ORF">B1S26_15200</name>
    <name evidence="4" type="ORF">B5K54_04815</name>
    <name evidence="2" type="ORF">DU018_07065</name>
</gene>
<evidence type="ECO:0000313" key="8">
    <source>
        <dbReference type="Proteomes" id="UP000549379"/>
    </source>
</evidence>
<dbReference type="RefSeq" id="WP_031646015.1">
    <property type="nucleotide sequence ID" value="NZ_CP096161.1"/>
</dbReference>
<accession>A0A9P1TEG5</accession>
<dbReference type="EMBL" id="AAAJKI010000013">
    <property type="protein sequence ID" value="EAC6548132.1"/>
    <property type="molecule type" value="Genomic_DNA"/>
</dbReference>
<dbReference type="Proteomes" id="UP000549379">
    <property type="component" value="Unassembled WGS sequence"/>
</dbReference>
<evidence type="ECO:0000313" key="7">
    <source>
        <dbReference type="Proteomes" id="UP000481141"/>
    </source>
</evidence>
<evidence type="ECO:0000313" key="9">
    <source>
        <dbReference type="Proteomes" id="UP000852906"/>
    </source>
</evidence>
<reference evidence="2 6" key="2">
    <citation type="submission" date="2019-02" db="EMBL/GenBank/DDBJ databases">
        <authorList>
            <consortium name="GenomeTrakr: Next Generation Sequencing Network for Food Pathogen Tracability"/>
        </authorList>
    </citation>
    <scope>NUCLEOTIDE SEQUENCE [LARGE SCALE GENOMIC DNA]</scope>
    <source>
        <strain evidence="4 8">10B02965A-1</strain>
        <strain evidence="3">FDA00011243</strain>
        <strain evidence="2 6">FDA00013332</strain>
        <strain evidence="7">FDA956581-098-004</strain>
    </source>
</reference>
<dbReference type="Proteomes" id="UP000481141">
    <property type="component" value="Unassembled WGS sequence"/>
</dbReference>
<evidence type="ECO:0000313" key="3">
    <source>
        <dbReference type="EMBL" id="EAG2246750.1"/>
    </source>
</evidence>
<comment type="caution">
    <text evidence="2">The sequence shown here is derived from an EMBL/GenBank/DDBJ whole genome shotgun (WGS) entry which is preliminary data.</text>
</comment>
<name>A0A9P1TEG5_LISMN</name>
<sequence length="120" mass="13571">MSNEELTLSIKTRQREDGSAYNAIQLGDWKVGRFVTGIHLEILGGERPKLIIECYPERIDVDGLEVEALLEKRLSEAKSLVEDLASTINSLEIKVNSKEEIREAEKSIKLRHFATPSTDF</sequence>
<proteinExistence type="predicted"/>
<dbReference type="EMBL" id="MJTJ01000001">
    <property type="protein sequence ID" value="OET53169.1"/>
    <property type="molecule type" value="Genomic_DNA"/>
</dbReference>
<reference evidence="5 9" key="1">
    <citation type="submission" date="2016-09" db="EMBL/GenBank/DDBJ databases">
        <title>100K Listeria isolates.</title>
        <authorList>
            <person name="Chen P."/>
            <person name="Weimer B.C."/>
            <person name="Kong N."/>
            <person name="Huang B."/>
        </authorList>
    </citation>
    <scope>NUCLEOTIDE SEQUENCE [LARGE SCALE GENOMIC DNA]</scope>
    <source>
        <strain evidence="5 9">BCW_2383</strain>
    </source>
</reference>
<dbReference type="AlphaFoldDB" id="A0A9P1TEG5"/>
<feature type="coiled-coil region" evidence="1">
    <location>
        <begin position="74"/>
        <end position="101"/>
    </location>
</feature>
<protein>
    <submittedName>
        <fullName evidence="2">Uncharacterized protein</fullName>
    </submittedName>
</protein>
<evidence type="ECO:0000313" key="2">
    <source>
        <dbReference type="EMBL" id="EAC6548132.1"/>
    </source>
</evidence>